<comment type="caution">
    <text evidence="1">The sequence shown here is derived from an EMBL/GenBank/DDBJ whole genome shotgun (WGS) entry which is preliminary data.</text>
</comment>
<dbReference type="InterPro" id="IPR011990">
    <property type="entry name" value="TPR-like_helical_dom_sf"/>
</dbReference>
<sequence length="124" mass="14350">MIFTIILTGKCWDKILSKKTDDIYVLTQVGEYCLDTGDLIRAKKALEQAASIDSESIITNMFLILTYIRLKDWKKLIKIHKQLGMPTGDKLKTLIQEYYDGDESLGLELLEAIEKFEKKEKKIF</sequence>
<gene>
    <name evidence="1" type="ORF">EZS27_032937</name>
</gene>
<evidence type="ECO:0008006" key="2">
    <source>
        <dbReference type="Google" id="ProtNLM"/>
    </source>
</evidence>
<reference evidence="1" key="1">
    <citation type="submission" date="2019-03" db="EMBL/GenBank/DDBJ databases">
        <title>Single cell metagenomics reveals metabolic interactions within the superorganism composed of flagellate Streblomastix strix and complex community of Bacteroidetes bacteria on its surface.</title>
        <authorList>
            <person name="Treitli S.C."/>
            <person name="Kolisko M."/>
            <person name="Husnik F."/>
            <person name="Keeling P."/>
            <person name="Hampl V."/>
        </authorList>
    </citation>
    <scope>NUCLEOTIDE SEQUENCE</scope>
    <source>
        <strain evidence="1">STM</strain>
    </source>
</reference>
<dbReference type="EMBL" id="SNRY01004747">
    <property type="protein sequence ID" value="KAA6316813.1"/>
    <property type="molecule type" value="Genomic_DNA"/>
</dbReference>
<evidence type="ECO:0000313" key="1">
    <source>
        <dbReference type="EMBL" id="KAA6316813.1"/>
    </source>
</evidence>
<dbReference type="Gene3D" id="1.25.40.10">
    <property type="entry name" value="Tetratricopeptide repeat domain"/>
    <property type="match status" value="1"/>
</dbReference>
<name>A0A5J4Q8B0_9ZZZZ</name>
<dbReference type="SUPFAM" id="SSF48452">
    <property type="entry name" value="TPR-like"/>
    <property type="match status" value="1"/>
</dbReference>
<proteinExistence type="predicted"/>
<protein>
    <recommendedName>
        <fullName evidence="2">Lipopolysaccharide assembly protein B</fullName>
    </recommendedName>
</protein>
<dbReference type="AlphaFoldDB" id="A0A5J4Q8B0"/>
<accession>A0A5J4Q8B0</accession>
<organism evidence="1">
    <name type="scientific">termite gut metagenome</name>
    <dbReference type="NCBI Taxonomy" id="433724"/>
    <lineage>
        <taxon>unclassified sequences</taxon>
        <taxon>metagenomes</taxon>
        <taxon>organismal metagenomes</taxon>
    </lineage>
</organism>